<keyword evidence="4" id="KW-0378">Hydrolase</keyword>
<reference evidence="4 5" key="1">
    <citation type="journal article" date="2015" name="Int. J. Syst. Evol. Microbiol.">
        <title>Carboxylicivirga linearis sp. nov., isolated from a sea cucumber culture pond.</title>
        <authorList>
            <person name="Wang F.Q."/>
            <person name="Zhou Y.X."/>
            <person name="Lin X.Z."/>
            <person name="Chen G.J."/>
            <person name="Du Z.J."/>
        </authorList>
    </citation>
    <scope>NUCLEOTIDE SEQUENCE [LARGE SCALE GENOMIC DNA]</scope>
    <source>
        <strain evidence="4 5">FB218</strain>
    </source>
</reference>
<dbReference type="InterPro" id="IPR036278">
    <property type="entry name" value="Sialidase_sf"/>
</dbReference>
<dbReference type="CDD" id="cd15482">
    <property type="entry name" value="Sialidase_non-viral"/>
    <property type="match status" value="2"/>
</dbReference>
<dbReference type="Pfam" id="PF15902">
    <property type="entry name" value="Sortilin-Vps10"/>
    <property type="match status" value="2"/>
</dbReference>
<comment type="caution">
    <text evidence="4">The sequence shown here is derived from an EMBL/GenBank/DDBJ whole genome shotgun (WGS) entry which is preliminary data.</text>
</comment>
<dbReference type="InterPro" id="IPR015943">
    <property type="entry name" value="WD40/YVTN_repeat-like_dom_sf"/>
</dbReference>
<proteinExistence type="predicted"/>
<dbReference type="SUPFAM" id="SSF50939">
    <property type="entry name" value="Sialidases"/>
    <property type="match status" value="1"/>
</dbReference>
<feature type="coiled-coil region" evidence="2">
    <location>
        <begin position="948"/>
        <end position="1010"/>
    </location>
</feature>
<accession>A0ABS5JY14</accession>
<dbReference type="PANTHER" id="PTHR43739:SF5">
    <property type="entry name" value="EXO-ALPHA-SIALIDASE"/>
    <property type="match status" value="1"/>
</dbReference>
<dbReference type="SUPFAM" id="SSF110296">
    <property type="entry name" value="Oligoxyloglucan reducing end-specific cellobiohydrolase"/>
    <property type="match status" value="1"/>
</dbReference>
<name>A0ABS5JY14_9BACT</name>
<evidence type="ECO:0000313" key="4">
    <source>
        <dbReference type="EMBL" id="MBS2099316.1"/>
    </source>
</evidence>
<feature type="domain" description="Sortilin N-terminal" evidence="3">
    <location>
        <begin position="297"/>
        <end position="398"/>
    </location>
</feature>
<evidence type="ECO:0000256" key="1">
    <source>
        <dbReference type="ARBA" id="ARBA00022737"/>
    </source>
</evidence>
<dbReference type="PANTHER" id="PTHR43739">
    <property type="entry name" value="XYLOGLUCANASE (EUROFUNG)"/>
    <property type="match status" value="1"/>
</dbReference>
<sequence>MNHLKRITVIGLLMTFFVIPFSLMAQKKSKNESEQKDTLINSSLVSGLKLRSIGPAFTSGRIADFAVNPNNHSEFYVAVASGHIWKTTNNGITFSPVFDKYGAYSIGCLAMDPNNSNVVWAGTGENNHQRALGYGDGVYKTIDGGKSWKNMGLKDSRQIGMILIDPRNSDVVYVAAEGSAWGPGGDRGLYKTTDGGENWEKVLEISENTGVNNIICDPRNPDILYATSEQRRRHVFTKIGGGPESAVYKSTDAGKNWRKLKSGLPTEHIGGMGIAISPQNPDVLYLIIEAANNAGGFFRSTDRGESWSKMSDHHSSGQYYNEIYCDPIEFDKVYSVETYSYYTEDGGKKWKRLSNKDRHVDDHALWVNPEDNNHIMIGGDGGVYISYDSGELWRQVSNLPVTQFYRVTVDNAEPFYNIYGGTQDNATLGGPVQNTSSFGVTSGEWIVTVFGDGFWSRVDPTNPDIVYSEWQYGNVVRYDKKSGEKINIKPQPREDELTYRWNWNAPLILSKHDHKTIYIAANKVFKSSNRGDTWEVISDDLTAQIDRNTWPVMGKYWSADAVVKDVSTSQYNTLVSLDESPVKPGLIYAGSDDGVIQVTEDNGKTWRKISSFPGVPEYTYVSDIYASRFDENVVYATFDNMKNDDFKPYILKSNDKGKTWTSISSNLPENGTVHTLEQDFERKELLFAGTEFGIFFSVNEGQDWIQLKSGIPSIAVKDLAIQERENDLVLATFGRGFYVLDNYSPLRELSEELVKKDAHLFEIKDADLFIRTDKIYGQGATYFGAANPEFGATFTFYQKEVSKTQKQIRQEMEKDLFEKSERIPQPTWKELQDESKEIPAYLLVTIKDDEGSIVKTFTKKPEKNVTRFNWDLTYNDWTIVKTKKFDPFKKSESGIYVMPGKYRVEISQIKDNTTTLLAGPTSFEVNTLNNTTLPADDRKAMVEFQRKVTELSKAMNGTMRLLSELKEEVASMKQTSLSVAGANEEVIPSLNALNKELDDIEFAFNGVEAKASWEEIPPAQMPLMERLNNIIYSHIESSSNITTTSKRDFEIVNKKFPSLLEDVKNIATVKIVAIRKQMDQLKAPYTKGRIPVWNN</sequence>
<dbReference type="GO" id="GO:0016787">
    <property type="term" value="F:hydrolase activity"/>
    <property type="evidence" value="ECO:0007669"/>
    <property type="project" value="UniProtKB-KW"/>
</dbReference>
<evidence type="ECO:0000259" key="3">
    <source>
        <dbReference type="Pfam" id="PF15902"/>
    </source>
</evidence>
<dbReference type="RefSeq" id="WP_212216556.1">
    <property type="nucleotide sequence ID" value="NZ_JAGUCO010000009.1"/>
</dbReference>
<dbReference type="InterPro" id="IPR052025">
    <property type="entry name" value="Xyloglucanase_GH74"/>
</dbReference>
<gene>
    <name evidence="4" type="ORF">KEM10_13565</name>
</gene>
<dbReference type="Gene3D" id="2.130.10.10">
    <property type="entry name" value="YVTN repeat-like/Quinoprotein amine dehydrogenase"/>
    <property type="match status" value="3"/>
</dbReference>
<protein>
    <submittedName>
        <fullName evidence="4">Glycosyl hydrolase</fullName>
    </submittedName>
</protein>
<keyword evidence="2" id="KW-0175">Coiled coil</keyword>
<dbReference type="EMBL" id="JAGUCO010000009">
    <property type="protein sequence ID" value="MBS2099316.1"/>
    <property type="molecule type" value="Genomic_DNA"/>
</dbReference>
<keyword evidence="1" id="KW-0677">Repeat</keyword>
<organism evidence="4 5">
    <name type="scientific">Carboxylicivirga linearis</name>
    <dbReference type="NCBI Taxonomy" id="1628157"/>
    <lineage>
        <taxon>Bacteria</taxon>
        <taxon>Pseudomonadati</taxon>
        <taxon>Bacteroidota</taxon>
        <taxon>Bacteroidia</taxon>
        <taxon>Marinilabiliales</taxon>
        <taxon>Marinilabiliaceae</taxon>
        <taxon>Carboxylicivirga</taxon>
    </lineage>
</organism>
<dbReference type="Proteomes" id="UP000708576">
    <property type="component" value="Unassembled WGS sequence"/>
</dbReference>
<feature type="domain" description="Sortilin N-terminal" evidence="3">
    <location>
        <begin position="138"/>
        <end position="262"/>
    </location>
</feature>
<evidence type="ECO:0000313" key="5">
    <source>
        <dbReference type="Proteomes" id="UP000708576"/>
    </source>
</evidence>
<evidence type="ECO:0000256" key="2">
    <source>
        <dbReference type="SAM" id="Coils"/>
    </source>
</evidence>
<keyword evidence="5" id="KW-1185">Reference proteome</keyword>
<dbReference type="InterPro" id="IPR031778">
    <property type="entry name" value="Sortilin_N"/>
</dbReference>